<keyword evidence="1" id="KW-1133">Transmembrane helix</keyword>
<protein>
    <recommendedName>
        <fullName evidence="4">Integral membrane protein</fullName>
    </recommendedName>
</protein>
<feature type="transmembrane region" description="Helical" evidence="1">
    <location>
        <begin position="114"/>
        <end position="141"/>
    </location>
</feature>
<comment type="caution">
    <text evidence="2">The sequence shown here is derived from an EMBL/GenBank/DDBJ whole genome shotgun (WGS) entry which is preliminary data.</text>
</comment>
<keyword evidence="1" id="KW-0812">Transmembrane</keyword>
<evidence type="ECO:0000313" key="2">
    <source>
        <dbReference type="EMBL" id="MFC3849070.1"/>
    </source>
</evidence>
<evidence type="ECO:0000256" key="1">
    <source>
        <dbReference type="SAM" id="Phobius"/>
    </source>
</evidence>
<evidence type="ECO:0000313" key="3">
    <source>
        <dbReference type="Proteomes" id="UP001595751"/>
    </source>
</evidence>
<feature type="transmembrane region" description="Helical" evidence="1">
    <location>
        <begin position="24"/>
        <end position="43"/>
    </location>
</feature>
<feature type="transmembrane region" description="Helical" evidence="1">
    <location>
        <begin position="55"/>
        <end position="76"/>
    </location>
</feature>
<feature type="transmembrane region" description="Helical" evidence="1">
    <location>
        <begin position="88"/>
        <end position="108"/>
    </location>
</feature>
<dbReference type="RefSeq" id="WP_290291309.1">
    <property type="nucleotide sequence ID" value="NZ_CP047211.1"/>
</dbReference>
<keyword evidence="1" id="KW-0472">Membrane</keyword>
<dbReference type="Proteomes" id="UP001595751">
    <property type="component" value="Unassembled WGS sequence"/>
</dbReference>
<evidence type="ECO:0008006" key="4">
    <source>
        <dbReference type="Google" id="ProtNLM"/>
    </source>
</evidence>
<keyword evidence="3" id="KW-1185">Reference proteome</keyword>
<name>A0ABV7ZLN0_9CORY</name>
<proteinExistence type="predicted"/>
<sequence>MTTGTECETGAGRRRGPCVGRAPLIAYTWLASVLVPVAVYVIADGISVDDTAGLLVMYMWVPSFVLANGLMAVYIAQVPPRIMRPLRCLLMWLFVLVYHATFLAGAVLRAQHEIAGLAAKAAFFATVAAYIVSMAVVVAAIKAGEPA</sequence>
<dbReference type="EMBL" id="JBHRZN010000001">
    <property type="protein sequence ID" value="MFC3849070.1"/>
    <property type="molecule type" value="Genomic_DNA"/>
</dbReference>
<accession>A0ABV7ZLN0</accession>
<gene>
    <name evidence="2" type="ORF">ACFORJ_02665</name>
</gene>
<organism evidence="2 3">
    <name type="scientific">Corynebacterium hansenii</name>
    <dbReference type="NCBI Taxonomy" id="394964"/>
    <lineage>
        <taxon>Bacteria</taxon>
        <taxon>Bacillati</taxon>
        <taxon>Actinomycetota</taxon>
        <taxon>Actinomycetes</taxon>
        <taxon>Mycobacteriales</taxon>
        <taxon>Corynebacteriaceae</taxon>
        <taxon>Corynebacterium</taxon>
    </lineage>
</organism>
<reference evidence="3" key="1">
    <citation type="journal article" date="2019" name="Int. J. Syst. Evol. Microbiol.">
        <title>The Global Catalogue of Microorganisms (GCM) 10K type strain sequencing project: providing services to taxonomists for standard genome sequencing and annotation.</title>
        <authorList>
            <consortium name="The Broad Institute Genomics Platform"/>
            <consortium name="The Broad Institute Genome Sequencing Center for Infectious Disease"/>
            <person name="Wu L."/>
            <person name="Ma J."/>
        </authorList>
    </citation>
    <scope>NUCLEOTIDE SEQUENCE [LARGE SCALE GENOMIC DNA]</scope>
    <source>
        <strain evidence="3">CCUG 53252</strain>
    </source>
</reference>